<keyword evidence="1" id="KW-0645">Protease</keyword>
<dbReference type="RefSeq" id="WP_268778992.1">
    <property type="nucleotide sequence ID" value="NZ_JAPRAT010000004.1"/>
</dbReference>
<reference evidence="1" key="1">
    <citation type="submission" date="2022-11" db="EMBL/GenBank/DDBJ databases">
        <title>WGS of Natronobacillus azotifigens 24KS-1, an anaerobic diazotrophic haloalkaliphile from soda-rich habitats.</title>
        <authorList>
            <person name="Sorokin D.Y."/>
            <person name="Merkel A.Y."/>
        </authorList>
    </citation>
    <scope>NUCLEOTIDE SEQUENCE</scope>
    <source>
        <strain evidence="1">24KS-1</strain>
    </source>
</reference>
<comment type="caution">
    <text evidence="1">The sequence shown here is derived from an EMBL/GenBank/DDBJ whole genome shotgun (WGS) entry which is preliminary data.</text>
</comment>
<sequence>MNLGNQNEPKQTEERWHYQTPLIYRSISDFVMQWLPDEDREIVIVCIGTDRSTGDALGPITGSLLSRWKQPHFSIYGTLKKPVHALNLADTLTAIRNNHKEPFIIAIDACLGRQSSIGSIKAGIGAVRPGLALKKDLPPVGDLHITGIVNASTPVDYLTLQNTRLHLVMELAELISKSLHHLHRNYAAEIERKLYKRLS</sequence>
<dbReference type="Pfam" id="PF06866">
    <property type="entry name" value="DUF1256"/>
    <property type="match status" value="1"/>
</dbReference>
<dbReference type="InterPro" id="IPR009665">
    <property type="entry name" value="YyaC"/>
</dbReference>
<gene>
    <name evidence="1" type="primary">yyaC</name>
    <name evidence="1" type="ORF">OWO01_03245</name>
</gene>
<dbReference type="Proteomes" id="UP001084197">
    <property type="component" value="Unassembled WGS sequence"/>
</dbReference>
<name>A0A9J6RAE2_9BACI</name>
<organism evidence="1 2">
    <name type="scientific">Natronobacillus azotifigens</name>
    <dbReference type="NCBI Taxonomy" id="472978"/>
    <lineage>
        <taxon>Bacteria</taxon>
        <taxon>Bacillati</taxon>
        <taxon>Bacillota</taxon>
        <taxon>Bacilli</taxon>
        <taxon>Bacillales</taxon>
        <taxon>Bacillaceae</taxon>
        <taxon>Natronobacillus</taxon>
    </lineage>
</organism>
<keyword evidence="2" id="KW-1185">Reference proteome</keyword>
<dbReference type="EMBL" id="JAPRAT010000004">
    <property type="protein sequence ID" value="MCZ0702225.1"/>
    <property type="molecule type" value="Genomic_DNA"/>
</dbReference>
<proteinExistence type="predicted"/>
<dbReference type="GO" id="GO:0006508">
    <property type="term" value="P:proteolysis"/>
    <property type="evidence" value="ECO:0007669"/>
    <property type="project" value="UniProtKB-KW"/>
</dbReference>
<dbReference type="SUPFAM" id="SSF53163">
    <property type="entry name" value="HybD-like"/>
    <property type="match status" value="1"/>
</dbReference>
<keyword evidence="1" id="KW-0378">Hydrolase</keyword>
<accession>A0A9J6RAE2</accession>
<evidence type="ECO:0000313" key="1">
    <source>
        <dbReference type="EMBL" id="MCZ0702225.1"/>
    </source>
</evidence>
<dbReference type="NCBIfam" id="TIGR02841">
    <property type="entry name" value="spore_YyaC"/>
    <property type="match status" value="1"/>
</dbReference>
<protein>
    <submittedName>
        <fullName evidence="1">Spore protease YyaC</fullName>
    </submittedName>
</protein>
<evidence type="ECO:0000313" key="2">
    <source>
        <dbReference type="Proteomes" id="UP001084197"/>
    </source>
</evidence>
<dbReference type="GO" id="GO:0008233">
    <property type="term" value="F:peptidase activity"/>
    <property type="evidence" value="ECO:0007669"/>
    <property type="project" value="UniProtKB-KW"/>
</dbReference>
<dbReference type="AlphaFoldDB" id="A0A9J6RAE2"/>
<dbReference type="InterPro" id="IPR023430">
    <property type="entry name" value="Pept_HybD-like_dom_sf"/>
</dbReference>